<gene>
    <name evidence="3" type="ORF">FU658_09395</name>
</gene>
<feature type="region of interest" description="Disordered" evidence="1">
    <location>
        <begin position="1"/>
        <end position="52"/>
    </location>
</feature>
<feature type="domain" description="Bacterial alpha-2-macroglobulin MG10" evidence="2">
    <location>
        <begin position="2"/>
        <end position="99"/>
    </location>
</feature>
<dbReference type="Proteomes" id="UP000321248">
    <property type="component" value="Unassembled WGS sequence"/>
</dbReference>
<dbReference type="AlphaFoldDB" id="A0A5C8KRJ8"/>
<evidence type="ECO:0000256" key="1">
    <source>
        <dbReference type="SAM" id="MobiDB-lite"/>
    </source>
</evidence>
<evidence type="ECO:0000313" key="4">
    <source>
        <dbReference type="Proteomes" id="UP000321248"/>
    </source>
</evidence>
<dbReference type="InterPro" id="IPR051802">
    <property type="entry name" value="YfhM-like"/>
</dbReference>
<organism evidence="3 4">
    <name type="scientific">Alkalisalibacterium limincola</name>
    <dbReference type="NCBI Taxonomy" id="2699169"/>
    <lineage>
        <taxon>Bacteria</taxon>
        <taxon>Pseudomonadati</taxon>
        <taxon>Pseudomonadota</taxon>
        <taxon>Gammaproteobacteria</taxon>
        <taxon>Lysobacterales</taxon>
        <taxon>Lysobacteraceae</taxon>
        <taxon>Alkalisalibacterium</taxon>
    </lineage>
</organism>
<proteinExistence type="predicted"/>
<accession>A0A5C8KRJ8</accession>
<dbReference type="Pfam" id="PF17973">
    <property type="entry name" value="bMG10"/>
    <property type="match status" value="1"/>
</dbReference>
<comment type="caution">
    <text evidence="3">The sequence shown here is derived from an EMBL/GenBank/DDBJ whole genome shotgun (WGS) entry which is preliminary data.</text>
</comment>
<keyword evidence="4" id="KW-1185">Reference proteome</keyword>
<dbReference type="InterPro" id="IPR041246">
    <property type="entry name" value="Bact_MG10"/>
</dbReference>
<evidence type="ECO:0000313" key="3">
    <source>
        <dbReference type="EMBL" id="TXK62055.1"/>
    </source>
</evidence>
<dbReference type="GO" id="GO:0004866">
    <property type="term" value="F:endopeptidase inhibitor activity"/>
    <property type="evidence" value="ECO:0007669"/>
    <property type="project" value="TreeGrafter"/>
</dbReference>
<name>A0A5C8KRJ8_9GAMM</name>
<dbReference type="OrthoDB" id="9767116at2"/>
<dbReference type="EMBL" id="VRTS01000006">
    <property type="protein sequence ID" value="TXK62055.1"/>
    <property type="molecule type" value="Genomic_DNA"/>
</dbReference>
<evidence type="ECO:0000259" key="2">
    <source>
        <dbReference type="Pfam" id="PF17973"/>
    </source>
</evidence>
<reference evidence="3 4" key="1">
    <citation type="submission" date="2019-08" db="EMBL/GenBank/DDBJ databases">
        <authorList>
            <person name="Karlyshev A.V."/>
        </authorList>
    </citation>
    <scope>NUCLEOTIDE SEQUENCE [LARGE SCALE GENOMIC DNA]</scope>
    <source>
        <strain evidence="3 4">Alg18-2.2</strain>
    </source>
</reference>
<dbReference type="PANTHER" id="PTHR40094:SF1">
    <property type="entry name" value="UBIQUITIN DOMAIN-CONTAINING PROTEIN"/>
    <property type="match status" value="1"/>
</dbReference>
<sequence length="119" mass="12988">MSDLLPGGFELVLDTPASTPPAQDDPDREQPASADVPAAPTLARPGSSFVPEHAEMREDRVVLYGTIQPQMQEFRYRIRAGSIGEFEIPPVHAESMYRQDVLARGSPGERMIVAPVDGE</sequence>
<dbReference type="PANTHER" id="PTHR40094">
    <property type="entry name" value="ALPHA-2-MACROGLOBULIN HOMOLOG"/>
    <property type="match status" value="1"/>
</dbReference>
<protein>
    <recommendedName>
        <fullName evidence="2">Bacterial alpha-2-macroglobulin MG10 domain-containing protein</fullName>
    </recommendedName>
</protein>